<evidence type="ECO:0000256" key="2">
    <source>
        <dbReference type="ARBA" id="ARBA00022705"/>
    </source>
</evidence>
<evidence type="ECO:0000256" key="1">
    <source>
        <dbReference type="ARBA" id="ARBA00008909"/>
    </source>
</evidence>
<dbReference type="OrthoDB" id="295033at2"/>
<dbReference type="AlphaFoldDB" id="A0A286TTB0"/>
<dbReference type="RefSeq" id="WP_133111547.1">
    <property type="nucleotide sequence ID" value="NZ_BAOS01000001.1"/>
</dbReference>
<dbReference type="Proteomes" id="UP000218542">
    <property type="component" value="Unassembled WGS sequence"/>
</dbReference>
<feature type="compositionally biased region" description="Acidic residues" evidence="3">
    <location>
        <begin position="264"/>
        <end position="278"/>
    </location>
</feature>
<dbReference type="InterPro" id="IPR000989">
    <property type="entry name" value="Rep"/>
</dbReference>
<sequence length="340" mass="39196">MCKCTVKNEKKSSFVTVKNSWRLRALFRIEKLIREVDQDSRAKRMGICGNTIFVKVKKTDPTNILYEPQLRCKDRVCPVCNAYRASILSRKVEELGKDMVNPHLLTVTANDQNRFSLKTAFQCYKASMRLLKREKTWWKKYIRGGVEHVEVTYNEGTGWHVHSHMLVDLAIDRKVENMCLTDNGYFLDPLKKDLEHVLMKVGLGTISDIRPVTEGYGKEISKYSMKFGLDIEDDRLKEIIVDMKGKRMVSKFGNCFGRKKEDDTSSEDMEELTPEEEDQYETLGTIEEVVHLSFQKSGVNSKLVKYALEAVRIGLIEIVSNEMVIRKSQEAFLNVDLVTT</sequence>
<dbReference type="Pfam" id="PF01446">
    <property type="entry name" value="Rep_1"/>
    <property type="match status" value="1"/>
</dbReference>
<evidence type="ECO:0000313" key="5">
    <source>
        <dbReference type="Proteomes" id="UP000218542"/>
    </source>
</evidence>
<evidence type="ECO:0000313" key="4">
    <source>
        <dbReference type="EMBL" id="GAX59103.1"/>
    </source>
</evidence>
<comment type="caution">
    <text evidence="4">The sequence shown here is derived from an EMBL/GenBank/DDBJ whole genome shotgun (WGS) entry which is preliminary data.</text>
</comment>
<name>A0A286TTB0_9BACT</name>
<dbReference type="GO" id="GO:0006260">
    <property type="term" value="P:DNA replication"/>
    <property type="evidence" value="ECO:0007669"/>
    <property type="project" value="UniProtKB-KW"/>
</dbReference>
<accession>A0A286TTB0</accession>
<gene>
    <name evidence="4" type="ORF">SCALIN_C01_0034</name>
</gene>
<organism evidence="4 5">
    <name type="scientific">Candidatus Scalindua japonica</name>
    <dbReference type="NCBI Taxonomy" id="1284222"/>
    <lineage>
        <taxon>Bacteria</taxon>
        <taxon>Pseudomonadati</taxon>
        <taxon>Planctomycetota</taxon>
        <taxon>Candidatus Brocadiia</taxon>
        <taxon>Candidatus Brocadiales</taxon>
        <taxon>Candidatus Scalinduaceae</taxon>
        <taxon>Candidatus Scalindua</taxon>
    </lineage>
</organism>
<feature type="region of interest" description="Disordered" evidence="3">
    <location>
        <begin position="259"/>
        <end position="278"/>
    </location>
</feature>
<evidence type="ECO:0000256" key="3">
    <source>
        <dbReference type="SAM" id="MobiDB-lite"/>
    </source>
</evidence>
<protein>
    <submittedName>
        <fullName evidence="4">Plasmid rolling circle replication initiator protein and truncated derivatives</fullName>
    </submittedName>
</protein>
<reference evidence="5" key="1">
    <citation type="journal article" date="2017" name="Environ. Microbiol. Rep.">
        <title>Genetic Diversity of Marine Anaerobic Ammonium-Oxidizing Bacteria as Revealed by Genomic and Proteomic Analyses of 'Candidatus Scalindua japonica'.</title>
        <authorList>
            <person name="Oshiki M."/>
            <person name="Mizuto K."/>
            <person name="Kimura Z."/>
            <person name="Kindaichi T."/>
            <person name="Satoh H."/>
            <person name="Okabe S."/>
        </authorList>
    </citation>
    <scope>NUCLEOTIDE SEQUENCE [LARGE SCALE GENOMIC DNA]</scope>
    <source>
        <strain evidence="5">husup-a2</strain>
    </source>
</reference>
<comment type="similarity">
    <text evidence="1">Belongs to the Gram-positive plasmids replication protein type 1 family.</text>
</comment>
<dbReference type="EMBL" id="BAOS01000001">
    <property type="protein sequence ID" value="GAX59103.1"/>
    <property type="molecule type" value="Genomic_DNA"/>
</dbReference>
<dbReference type="GO" id="GO:0003677">
    <property type="term" value="F:DNA binding"/>
    <property type="evidence" value="ECO:0007669"/>
    <property type="project" value="InterPro"/>
</dbReference>
<keyword evidence="2" id="KW-0235">DNA replication</keyword>
<keyword evidence="5" id="KW-1185">Reference proteome</keyword>
<proteinExistence type="inferred from homology"/>